<accession>A0A0D1ZQC3</accession>
<dbReference type="GeneID" id="27317915"/>
<dbReference type="EMBL" id="KN847520">
    <property type="protein sequence ID" value="KIV96169.1"/>
    <property type="molecule type" value="Genomic_DNA"/>
</dbReference>
<reference evidence="1 2" key="1">
    <citation type="submission" date="2015-01" db="EMBL/GenBank/DDBJ databases">
        <title>The Genome Sequence of Exophiala mesophila CBS40295.</title>
        <authorList>
            <consortium name="The Broad Institute Genomics Platform"/>
            <person name="Cuomo C."/>
            <person name="de Hoog S."/>
            <person name="Gorbushina A."/>
            <person name="Stielow B."/>
            <person name="Teixiera M."/>
            <person name="Abouelleil A."/>
            <person name="Chapman S.B."/>
            <person name="Priest M."/>
            <person name="Young S.K."/>
            <person name="Wortman J."/>
            <person name="Nusbaum C."/>
            <person name="Birren B."/>
        </authorList>
    </citation>
    <scope>NUCLEOTIDE SEQUENCE [LARGE SCALE GENOMIC DNA]</scope>
    <source>
        <strain evidence="1 2">CBS 40295</strain>
    </source>
</reference>
<keyword evidence="2" id="KW-1185">Reference proteome</keyword>
<organism evidence="1 2">
    <name type="scientific">Exophiala mesophila</name>
    <name type="common">Black yeast-like fungus</name>
    <dbReference type="NCBI Taxonomy" id="212818"/>
    <lineage>
        <taxon>Eukaryota</taxon>
        <taxon>Fungi</taxon>
        <taxon>Dikarya</taxon>
        <taxon>Ascomycota</taxon>
        <taxon>Pezizomycotina</taxon>
        <taxon>Eurotiomycetes</taxon>
        <taxon>Chaetothyriomycetidae</taxon>
        <taxon>Chaetothyriales</taxon>
        <taxon>Herpotrichiellaceae</taxon>
        <taxon>Exophiala</taxon>
    </lineage>
</organism>
<name>A0A0D1ZQC3_EXOME</name>
<gene>
    <name evidence="1" type="ORF">PV10_00070</name>
</gene>
<dbReference type="Proteomes" id="UP000054302">
    <property type="component" value="Unassembled WGS sequence"/>
</dbReference>
<protein>
    <submittedName>
        <fullName evidence="1">Uncharacterized protein</fullName>
    </submittedName>
</protein>
<dbReference type="Gene3D" id="1.20.5.170">
    <property type="match status" value="1"/>
</dbReference>
<dbReference type="RefSeq" id="XP_016227743.1">
    <property type="nucleotide sequence ID" value="XM_016364094.1"/>
</dbReference>
<dbReference type="OrthoDB" id="4120486at2759"/>
<dbReference type="STRING" id="212818.A0A0D1ZQC3"/>
<dbReference type="HOGENOM" id="CLU_097230_0_0_1"/>
<evidence type="ECO:0000313" key="2">
    <source>
        <dbReference type="Proteomes" id="UP000054302"/>
    </source>
</evidence>
<dbReference type="AlphaFoldDB" id="A0A0D1ZQC3"/>
<dbReference type="OMA" id="QFALCAN"/>
<proteinExistence type="predicted"/>
<evidence type="ECO:0000313" key="1">
    <source>
        <dbReference type="EMBL" id="KIV96169.1"/>
    </source>
</evidence>
<dbReference type="VEuPathDB" id="FungiDB:PV10_00070"/>
<sequence>MADGNPLGPQPDFNIISDELKKAQNLPAIANGQLILEELRAIRREIAIVRQDVAYVRQDVVNVRQDVVNVRQDVVNVRQDITHLDQKFTRLINVSNHNNTAQVQNTYLTSQSEPLSLFLDPSTGAAIPEFPTTSMALEQMTGRQMNTVLQQLGLHPADGASVAAKKKMLRCHIGLREVAAQRPP</sequence>